<dbReference type="InterPro" id="IPR001623">
    <property type="entry name" value="DnaJ_domain"/>
</dbReference>
<dbReference type="GO" id="GO:0005737">
    <property type="term" value="C:cytoplasm"/>
    <property type="evidence" value="ECO:0007669"/>
    <property type="project" value="UniProtKB-SubCell"/>
</dbReference>
<dbReference type="InterPro" id="IPR018253">
    <property type="entry name" value="DnaJ_domain_CS"/>
</dbReference>
<feature type="binding site" evidence="11">
    <location>
        <position position="213"/>
    </location>
    <ligand>
        <name>Zn(2+)</name>
        <dbReference type="ChEBI" id="CHEBI:29105"/>
        <label>1</label>
    </ligand>
</feature>
<feature type="binding site" evidence="11">
    <location>
        <position position="156"/>
    </location>
    <ligand>
        <name>Zn(2+)</name>
        <dbReference type="ChEBI" id="CHEBI:29105"/>
        <label>1</label>
    </ligand>
</feature>
<dbReference type="CDD" id="cd06257">
    <property type="entry name" value="DnaJ"/>
    <property type="match status" value="1"/>
</dbReference>
<evidence type="ECO:0000256" key="1">
    <source>
        <dbReference type="ARBA" id="ARBA00022705"/>
    </source>
</evidence>
<name>A0AAE4ZBW6_9BACT</name>
<feature type="binding site" evidence="11">
    <location>
        <position position="153"/>
    </location>
    <ligand>
        <name>Zn(2+)</name>
        <dbReference type="ChEBI" id="CHEBI:29105"/>
        <label>1</label>
    </ligand>
</feature>
<dbReference type="SUPFAM" id="SSF49493">
    <property type="entry name" value="HSP40/DnaJ peptide-binding domain"/>
    <property type="match status" value="2"/>
</dbReference>
<keyword evidence="1 11" id="KW-0235">DNA replication</keyword>
<dbReference type="HAMAP" id="MF_01152">
    <property type="entry name" value="DnaJ"/>
    <property type="match status" value="1"/>
</dbReference>
<evidence type="ECO:0000256" key="6">
    <source>
        <dbReference type="ARBA" id="ARBA00023016"/>
    </source>
</evidence>
<feature type="zinc finger region" description="CR-type" evidence="12">
    <location>
        <begin position="140"/>
        <end position="222"/>
    </location>
</feature>
<dbReference type="Pfam" id="PF00684">
    <property type="entry name" value="DnaJ_CXXCXGXG"/>
    <property type="match status" value="1"/>
</dbReference>
<dbReference type="PRINTS" id="PR00625">
    <property type="entry name" value="JDOMAIN"/>
</dbReference>
<feature type="binding site" evidence="11">
    <location>
        <position position="199"/>
    </location>
    <ligand>
        <name>Zn(2+)</name>
        <dbReference type="ChEBI" id="CHEBI:29105"/>
        <label>2</label>
    </ligand>
</feature>
<dbReference type="Proteomes" id="UP000702544">
    <property type="component" value="Unassembled WGS sequence"/>
</dbReference>
<evidence type="ECO:0000313" key="15">
    <source>
        <dbReference type="EMBL" id="NIR76552.1"/>
    </source>
</evidence>
<protein>
    <recommendedName>
        <fullName evidence="10 11">Chaperone protein DnaJ</fullName>
    </recommendedName>
</protein>
<evidence type="ECO:0000256" key="4">
    <source>
        <dbReference type="ARBA" id="ARBA00022771"/>
    </source>
</evidence>
<feature type="repeat" description="CXXCXGXG motif" evidence="11">
    <location>
        <begin position="196"/>
        <end position="203"/>
    </location>
</feature>
<dbReference type="FunFam" id="2.10.230.10:FF:000002">
    <property type="entry name" value="Molecular chaperone DnaJ"/>
    <property type="match status" value="1"/>
</dbReference>
<dbReference type="GO" id="GO:0008270">
    <property type="term" value="F:zinc ion binding"/>
    <property type="evidence" value="ECO:0007669"/>
    <property type="project" value="UniProtKB-UniRule"/>
</dbReference>
<evidence type="ECO:0000256" key="2">
    <source>
        <dbReference type="ARBA" id="ARBA00022723"/>
    </source>
</evidence>
<dbReference type="GO" id="GO:0005524">
    <property type="term" value="F:ATP binding"/>
    <property type="evidence" value="ECO:0007669"/>
    <property type="project" value="InterPro"/>
</dbReference>
<dbReference type="SMART" id="SM00271">
    <property type="entry name" value="DnaJ"/>
    <property type="match status" value="1"/>
</dbReference>
<evidence type="ECO:0000256" key="3">
    <source>
        <dbReference type="ARBA" id="ARBA00022737"/>
    </source>
</evidence>
<dbReference type="CDD" id="cd10719">
    <property type="entry name" value="DnaJ_zf"/>
    <property type="match status" value="1"/>
</dbReference>
<dbReference type="InterPro" id="IPR008971">
    <property type="entry name" value="HSP40/DnaJ_pept-bd"/>
</dbReference>
<comment type="subcellular location">
    <subcellularLocation>
        <location evidence="11">Cytoplasm</location>
    </subcellularLocation>
</comment>
<dbReference type="AlphaFoldDB" id="A0AAE4ZBW6"/>
<dbReference type="FunFam" id="2.60.260.20:FF:000005">
    <property type="entry name" value="Chaperone protein dnaJ 1, mitochondrial"/>
    <property type="match status" value="1"/>
</dbReference>
<dbReference type="InterPro" id="IPR002939">
    <property type="entry name" value="DnaJ_C"/>
</dbReference>
<comment type="caution">
    <text evidence="15">The sequence shown here is derived from an EMBL/GenBank/DDBJ whole genome shotgun (WGS) entry which is preliminary data.</text>
</comment>
<comment type="similarity">
    <text evidence="9 11">Belongs to the DnaJ family.</text>
</comment>
<evidence type="ECO:0000256" key="11">
    <source>
        <dbReference type="HAMAP-Rule" id="MF_01152"/>
    </source>
</evidence>
<comment type="domain">
    <text evidence="11">The J domain is necessary and sufficient to stimulate DnaK ATPase activity. Zinc center 1 plays an important role in the autonomous, DnaK-independent chaperone activity of DnaJ. Zinc center 2 is essential for interaction with DnaK and for DnaJ activity.</text>
</comment>
<feature type="repeat" description="CXXCXGXG motif" evidence="11">
    <location>
        <begin position="210"/>
        <end position="217"/>
    </location>
</feature>
<sequence>MKRDYYDVLGIQRNADDNAVKKAYRQAALKYHPDRNPDDPDAEEKFKEATEAYEVLKDPELRSLYDRYGHEGVKAGVRGGGGGFGGFSSFDEALNIFMREFGGFGFEDLFRGGRGRRTARPRGADIKVRVKISLEDVMNGVKKTIRLPVLDTCPDCNGNGVREGGNASRCPACGGSGEIQQVQRSLFGQFVRVGPCANCGGEGQVIDDPCRTCQGEGRKKREMSFELDIPPGVATDDYLTLRGQGNVGRRGGPRGDLLAVIEVEPDPRFTRRGADLVHDLPVTFSQAALGTTVEVPTLTQPARVKVPPGVQTGHVIQLRGKGLPHLRRGGRGDLFVRVVVVTPSELSDEERELFEQLSTIESPAEVSQDGGGFWQKVKDALFD</sequence>
<feature type="binding site" evidence="11">
    <location>
        <position position="173"/>
    </location>
    <ligand>
        <name>Zn(2+)</name>
        <dbReference type="ChEBI" id="CHEBI:29105"/>
        <label>2</label>
    </ligand>
</feature>
<evidence type="ECO:0000256" key="5">
    <source>
        <dbReference type="ARBA" id="ARBA00022833"/>
    </source>
</evidence>
<keyword evidence="6 11" id="KW-0346">Stress response</keyword>
<dbReference type="Gene3D" id="2.10.230.10">
    <property type="entry name" value="Heat shock protein DnaJ, cysteine-rich domain"/>
    <property type="match status" value="1"/>
</dbReference>
<feature type="binding site" evidence="11">
    <location>
        <position position="196"/>
    </location>
    <ligand>
        <name>Zn(2+)</name>
        <dbReference type="ChEBI" id="CHEBI:29105"/>
        <label>2</label>
    </ligand>
</feature>
<keyword evidence="2 11" id="KW-0479">Metal-binding</keyword>
<evidence type="ECO:0000259" key="14">
    <source>
        <dbReference type="PROSITE" id="PS51188"/>
    </source>
</evidence>
<evidence type="ECO:0000259" key="13">
    <source>
        <dbReference type="PROSITE" id="PS50076"/>
    </source>
</evidence>
<dbReference type="PROSITE" id="PS50076">
    <property type="entry name" value="DNAJ_2"/>
    <property type="match status" value="1"/>
</dbReference>
<dbReference type="Gene3D" id="2.60.260.20">
    <property type="entry name" value="Urease metallochaperone UreE, N-terminal domain"/>
    <property type="match status" value="2"/>
</dbReference>
<dbReference type="GO" id="GO:0042026">
    <property type="term" value="P:protein refolding"/>
    <property type="evidence" value="ECO:0007669"/>
    <property type="project" value="TreeGrafter"/>
</dbReference>
<gene>
    <name evidence="11 15" type="primary">dnaJ</name>
    <name evidence="15" type="ORF">GWO12_15840</name>
</gene>
<feature type="domain" description="J" evidence="13">
    <location>
        <begin position="4"/>
        <end position="69"/>
    </location>
</feature>
<dbReference type="GO" id="GO:0006260">
    <property type="term" value="P:DNA replication"/>
    <property type="evidence" value="ECO:0007669"/>
    <property type="project" value="UniProtKB-KW"/>
</dbReference>
<evidence type="ECO:0000313" key="16">
    <source>
        <dbReference type="Proteomes" id="UP000702544"/>
    </source>
</evidence>
<comment type="function">
    <text evidence="8 11">Participates actively in the response to hyperosmotic and heat shock by preventing the aggregation of stress-denatured proteins and by disaggregating proteins, also in an autonomous, DnaK-independent fashion. Unfolded proteins bind initially to DnaJ; upon interaction with the DnaJ-bound protein, DnaK hydrolyzes its bound ATP, resulting in the formation of a stable complex. GrpE releases ADP from DnaK; ATP binding to DnaK triggers the release of the substrate protein, thus completing the reaction cycle. Several rounds of ATP-dependent interactions between DnaJ, DnaK and GrpE are required for fully efficient folding. Also involved, together with DnaK and GrpE, in the DNA replication of plasmids through activation of initiation proteins.</text>
</comment>
<keyword evidence="5 11" id="KW-0862">Zinc</keyword>
<dbReference type="InterPro" id="IPR012724">
    <property type="entry name" value="DnaJ"/>
</dbReference>
<feature type="domain" description="CR-type" evidence="14">
    <location>
        <begin position="140"/>
        <end position="222"/>
    </location>
</feature>
<evidence type="ECO:0000256" key="8">
    <source>
        <dbReference type="ARBA" id="ARBA00053423"/>
    </source>
</evidence>
<dbReference type="InterPro" id="IPR036869">
    <property type="entry name" value="J_dom_sf"/>
</dbReference>
<feature type="binding site" evidence="11">
    <location>
        <position position="210"/>
    </location>
    <ligand>
        <name>Zn(2+)</name>
        <dbReference type="ChEBI" id="CHEBI:29105"/>
        <label>1</label>
    </ligand>
</feature>
<evidence type="ECO:0000256" key="7">
    <source>
        <dbReference type="ARBA" id="ARBA00023186"/>
    </source>
</evidence>
<keyword evidence="11" id="KW-0963">Cytoplasm</keyword>
<comment type="cofactor">
    <cofactor evidence="11">
        <name>Zn(2+)</name>
        <dbReference type="ChEBI" id="CHEBI:29105"/>
    </cofactor>
    <text evidence="11">Binds 2 Zn(2+) ions per monomer.</text>
</comment>
<dbReference type="PANTHER" id="PTHR43096">
    <property type="entry name" value="DNAJ HOMOLOG 1, MITOCHONDRIAL-RELATED"/>
    <property type="match status" value="1"/>
</dbReference>
<reference evidence="15 16" key="1">
    <citation type="submission" date="2020-01" db="EMBL/GenBank/DDBJ databases">
        <title>Genomes assembled from Gulf of Kutch pelagic sediment metagenomes.</title>
        <authorList>
            <person name="Chandrashekar M."/>
            <person name="Mahajan M.S."/>
            <person name="Dave K.J."/>
            <person name="Vatsa P."/>
            <person name="Nathani N.M."/>
        </authorList>
    </citation>
    <scope>NUCLEOTIDE SEQUENCE [LARGE SCALE GENOMIC DNA]</scope>
    <source>
        <strain evidence="15">KS3-K002</strain>
    </source>
</reference>
<dbReference type="GO" id="GO:0051082">
    <property type="term" value="F:unfolded protein binding"/>
    <property type="evidence" value="ECO:0007669"/>
    <property type="project" value="UniProtKB-UniRule"/>
</dbReference>
<dbReference type="SUPFAM" id="SSF57938">
    <property type="entry name" value="DnaJ/Hsp40 cysteine-rich domain"/>
    <property type="match status" value="1"/>
</dbReference>
<keyword evidence="3 11" id="KW-0677">Repeat</keyword>
<keyword evidence="7 11" id="KW-0143">Chaperone</keyword>
<dbReference type="GO" id="GO:0009408">
    <property type="term" value="P:response to heat"/>
    <property type="evidence" value="ECO:0007669"/>
    <property type="project" value="InterPro"/>
</dbReference>
<dbReference type="PROSITE" id="PS51188">
    <property type="entry name" value="ZF_CR"/>
    <property type="match status" value="1"/>
</dbReference>
<dbReference type="EMBL" id="JAACAK010000133">
    <property type="protein sequence ID" value="NIR76552.1"/>
    <property type="molecule type" value="Genomic_DNA"/>
</dbReference>
<dbReference type="PANTHER" id="PTHR43096:SF10">
    <property type="entry name" value="CHAPERONE PROTEIN DNAJ A6, CHLOROPLASTIC"/>
    <property type="match status" value="1"/>
</dbReference>
<dbReference type="Gene3D" id="1.10.287.110">
    <property type="entry name" value="DnaJ domain"/>
    <property type="match status" value="1"/>
</dbReference>
<feature type="binding site" evidence="11">
    <location>
        <position position="170"/>
    </location>
    <ligand>
        <name>Zn(2+)</name>
        <dbReference type="ChEBI" id="CHEBI:29105"/>
        <label>2</label>
    </ligand>
</feature>
<dbReference type="GO" id="GO:0031072">
    <property type="term" value="F:heat shock protein binding"/>
    <property type="evidence" value="ECO:0007669"/>
    <property type="project" value="InterPro"/>
</dbReference>
<evidence type="ECO:0000256" key="10">
    <source>
        <dbReference type="ARBA" id="ARBA00067609"/>
    </source>
</evidence>
<dbReference type="NCBIfam" id="NF008035">
    <property type="entry name" value="PRK10767.1"/>
    <property type="match status" value="1"/>
</dbReference>
<dbReference type="NCBIfam" id="TIGR02349">
    <property type="entry name" value="DnaJ_bact"/>
    <property type="match status" value="1"/>
</dbReference>
<evidence type="ECO:0000256" key="12">
    <source>
        <dbReference type="PROSITE-ProRule" id="PRU00546"/>
    </source>
</evidence>
<dbReference type="InterPro" id="IPR001305">
    <property type="entry name" value="HSP_DnaJ_Cys-rich_dom"/>
</dbReference>
<dbReference type="PROSITE" id="PS00636">
    <property type="entry name" value="DNAJ_1"/>
    <property type="match status" value="1"/>
</dbReference>
<comment type="subunit">
    <text evidence="11">Homodimer.</text>
</comment>
<evidence type="ECO:0000256" key="9">
    <source>
        <dbReference type="ARBA" id="ARBA00061004"/>
    </source>
</evidence>
<dbReference type="FunFam" id="1.10.287.110:FF:000034">
    <property type="entry name" value="Chaperone protein DnaJ"/>
    <property type="match status" value="1"/>
</dbReference>
<dbReference type="CDD" id="cd10747">
    <property type="entry name" value="DnaJ_C"/>
    <property type="match status" value="1"/>
</dbReference>
<dbReference type="InterPro" id="IPR036410">
    <property type="entry name" value="HSP_DnaJ_Cys-rich_dom_sf"/>
</dbReference>
<proteinExistence type="inferred from homology"/>
<keyword evidence="4 11" id="KW-0863">Zinc-finger</keyword>
<feature type="repeat" description="CXXCXGXG motif" evidence="11">
    <location>
        <begin position="153"/>
        <end position="160"/>
    </location>
</feature>
<accession>A0AAE4ZBW6</accession>
<dbReference type="SUPFAM" id="SSF46565">
    <property type="entry name" value="Chaperone J-domain"/>
    <property type="match status" value="1"/>
</dbReference>
<feature type="repeat" description="CXXCXGXG motif" evidence="11">
    <location>
        <begin position="170"/>
        <end position="177"/>
    </location>
</feature>
<dbReference type="Pfam" id="PF00226">
    <property type="entry name" value="DnaJ"/>
    <property type="match status" value="1"/>
</dbReference>
<dbReference type="Pfam" id="PF01556">
    <property type="entry name" value="DnaJ_C"/>
    <property type="match status" value="1"/>
</dbReference>
<organism evidence="15 16">
    <name type="scientific">Candidatus Kutchimonas denitrificans</name>
    <dbReference type="NCBI Taxonomy" id="3056748"/>
    <lineage>
        <taxon>Bacteria</taxon>
        <taxon>Pseudomonadati</taxon>
        <taxon>Gemmatimonadota</taxon>
        <taxon>Gemmatimonadia</taxon>
        <taxon>Candidatus Palauibacterales</taxon>
        <taxon>Candidatus Palauibacteraceae</taxon>
        <taxon>Candidatus Kutchimonas</taxon>
    </lineage>
</organism>